<feature type="coiled-coil region" evidence="1">
    <location>
        <begin position="7"/>
        <end position="41"/>
    </location>
</feature>
<proteinExistence type="predicted"/>
<protein>
    <recommendedName>
        <fullName evidence="4">Retrotransposon gag domain-containing protein</fullName>
    </recommendedName>
</protein>
<evidence type="ECO:0000313" key="2">
    <source>
        <dbReference type="EMBL" id="TYH68808.1"/>
    </source>
</evidence>
<keyword evidence="3" id="KW-1185">Reference proteome</keyword>
<gene>
    <name evidence="2" type="ORF">ES332_D05G013800v1</name>
</gene>
<dbReference type="Proteomes" id="UP000322667">
    <property type="component" value="Chromosome D05"/>
</dbReference>
<dbReference type="EMBL" id="CM017627">
    <property type="protein sequence ID" value="TYH68808.1"/>
    <property type="molecule type" value="Genomic_DNA"/>
</dbReference>
<name>A0A5D2KP52_GOSTO</name>
<dbReference type="AlphaFoldDB" id="A0A5D2KP52"/>
<keyword evidence="1" id="KW-0175">Coiled coil</keyword>
<organism evidence="2 3">
    <name type="scientific">Gossypium tomentosum</name>
    <name type="common">Hawaiian cotton</name>
    <name type="synonym">Gossypium sandvicense</name>
    <dbReference type="NCBI Taxonomy" id="34277"/>
    <lineage>
        <taxon>Eukaryota</taxon>
        <taxon>Viridiplantae</taxon>
        <taxon>Streptophyta</taxon>
        <taxon>Embryophyta</taxon>
        <taxon>Tracheophyta</taxon>
        <taxon>Spermatophyta</taxon>
        <taxon>Magnoliopsida</taxon>
        <taxon>eudicotyledons</taxon>
        <taxon>Gunneridae</taxon>
        <taxon>Pentapetalae</taxon>
        <taxon>rosids</taxon>
        <taxon>malvids</taxon>
        <taxon>Malvales</taxon>
        <taxon>Malvaceae</taxon>
        <taxon>Malvoideae</taxon>
        <taxon>Gossypium</taxon>
    </lineage>
</organism>
<evidence type="ECO:0008006" key="4">
    <source>
        <dbReference type="Google" id="ProtNLM"/>
    </source>
</evidence>
<evidence type="ECO:0000256" key="1">
    <source>
        <dbReference type="SAM" id="Coils"/>
    </source>
</evidence>
<accession>A0A5D2KP52</accession>
<sequence length="290" mass="31654">MAGGGVSTRLQKEVSTMQQEISKIQEEFAHLEAKLDSQLQEFKTAVRGDLQSLLVQYFGPPPTGSSVTAAADKGKGVLGAPPGFLPKTTDLLPGQTEPFVPDGGSVHVRDPSYVAGVFTRTSRLECPKFDGNDFRGWWTKLEQYFEAEGIPEVSKVRMVMLNLEGRALEWRHFYSQRQGGLQMLLWPAYIKSLQDRFGCGPFRDPMRELVNLKQQCSISSLKSNNVGVVANTLHYGALNTSIGATATVSSGIGCLDTGRFMYQKGATLGALLENGQIENWADSGLADNSQ</sequence>
<evidence type="ECO:0000313" key="3">
    <source>
        <dbReference type="Proteomes" id="UP000322667"/>
    </source>
</evidence>
<reference evidence="2 3" key="1">
    <citation type="submission" date="2019-07" db="EMBL/GenBank/DDBJ databases">
        <title>WGS assembly of Gossypium tomentosum.</title>
        <authorList>
            <person name="Chen Z.J."/>
            <person name="Sreedasyam A."/>
            <person name="Ando A."/>
            <person name="Song Q."/>
            <person name="De L."/>
            <person name="Hulse-Kemp A."/>
            <person name="Ding M."/>
            <person name="Ye W."/>
            <person name="Kirkbride R."/>
            <person name="Jenkins J."/>
            <person name="Plott C."/>
            <person name="Lovell J."/>
            <person name="Lin Y.-M."/>
            <person name="Vaughn R."/>
            <person name="Liu B."/>
            <person name="Li W."/>
            <person name="Simpson S."/>
            <person name="Scheffler B."/>
            <person name="Saski C."/>
            <person name="Grover C."/>
            <person name="Hu G."/>
            <person name="Conover J."/>
            <person name="Carlson J."/>
            <person name="Shu S."/>
            <person name="Boston L."/>
            <person name="Williams M."/>
            <person name="Peterson D."/>
            <person name="Mcgee K."/>
            <person name="Jones D."/>
            <person name="Wendel J."/>
            <person name="Stelly D."/>
            <person name="Grimwood J."/>
            <person name="Schmutz J."/>
        </authorList>
    </citation>
    <scope>NUCLEOTIDE SEQUENCE [LARGE SCALE GENOMIC DNA]</scope>
    <source>
        <strain evidence="2">7179.01</strain>
    </source>
</reference>